<name>A0A074MXQ2_9SPHN</name>
<dbReference type="Gene3D" id="3.40.1530.20">
    <property type="entry name" value="Protein of unknown function (DUF1491)"/>
    <property type="match status" value="1"/>
</dbReference>
<evidence type="ECO:0000313" key="2">
    <source>
        <dbReference type="Proteomes" id="UP000027866"/>
    </source>
</evidence>
<dbReference type="Pfam" id="PF07372">
    <property type="entry name" value="DUF1491"/>
    <property type="match status" value="1"/>
</dbReference>
<protein>
    <recommendedName>
        <fullName evidence="3">DUF1491 family protein</fullName>
    </recommendedName>
</protein>
<dbReference type="Proteomes" id="UP000027866">
    <property type="component" value="Unassembled WGS sequence"/>
</dbReference>
<dbReference type="RefSeq" id="WP_034902666.1">
    <property type="nucleotide sequence ID" value="NZ_CP017057.1"/>
</dbReference>
<gene>
    <name evidence="1" type="ORF">EH32_10135</name>
</gene>
<dbReference type="AlphaFoldDB" id="A0A074MXQ2"/>
<accession>A0A074MXQ2</accession>
<evidence type="ECO:0008006" key="3">
    <source>
        <dbReference type="Google" id="ProtNLM"/>
    </source>
</evidence>
<dbReference type="EMBL" id="JMIX01000005">
    <property type="protein sequence ID" value="KEO96578.1"/>
    <property type="molecule type" value="Genomic_DNA"/>
</dbReference>
<comment type="caution">
    <text evidence="1">The sequence shown here is derived from an EMBL/GenBank/DDBJ whole genome shotgun (WGS) entry which is preliminary data.</text>
</comment>
<keyword evidence="2" id="KW-1185">Reference proteome</keyword>
<proteinExistence type="predicted"/>
<sequence length="111" mass="12483">MSARLPAHVEVGAILRMAEAEGGMGTVLAKGERDAGSVLVVIMRRGENAGLHERMPGLDFARRYTLTRKEDPEDKQAFTEYLDRRTRQDPDTWIVEVDVDDPEKFATLLPE</sequence>
<dbReference type="PATRIC" id="fig|39960.10.peg.3183"/>
<organism evidence="1 2">
    <name type="scientific">Erythrobacter litoralis</name>
    <dbReference type="NCBI Taxonomy" id="39960"/>
    <lineage>
        <taxon>Bacteria</taxon>
        <taxon>Pseudomonadati</taxon>
        <taxon>Pseudomonadota</taxon>
        <taxon>Alphaproteobacteria</taxon>
        <taxon>Sphingomonadales</taxon>
        <taxon>Erythrobacteraceae</taxon>
        <taxon>Erythrobacter/Porphyrobacter group</taxon>
        <taxon>Erythrobacter</taxon>
    </lineage>
</organism>
<evidence type="ECO:0000313" key="1">
    <source>
        <dbReference type="EMBL" id="KEO96578.1"/>
    </source>
</evidence>
<dbReference type="OrthoDB" id="9809136at2"/>
<dbReference type="KEGG" id="elq:Ga0102493_11929"/>
<dbReference type="InterPro" id="IPR009964">
    <property type="entry name" value="DUF1491"/>
</dbReference>
<reference evidence="1 2" key="1">
    <citation type="submission" date="2014-04" db="EMBL/GenBank/DDBJ databases">
        <title>A comprehensive comparison of genomes of Erythrobacter spp. Strains.</title>
        <authorList>
            <person name="Zheng Q."/>
        </authorList>
    </citation>
    <scope>NUCLEOTIDE SEQUENCE [LARGE SCALE GENOMIC DNA]</scope>
    <source>
        <strain evidence="1 2">DSM 8509</strain>
    </source>
</reference>